<dbReference type="InterPro" id="IPR002173">
    <property type="entry name" value="Carboh/pur_kinase_PfkB_CS"/>
</dbReference>
<dbReference type="PANTHER" id="PTHR42909">
    <property type="entry name" value="ZGC:136858"/>
    <property type="match status" value="1"/>
</dbReference>
<evidence type="ECO:0000313" key="4">
    <source>
        <dbReference type="EMBL" id="MUK88641.1"/>
    </source>
</evidence>
<evidence type="ECO:0000259" key="3">
    <source>
        <dbReference type="Pfam" id="PF00294"/>
    </source>
</evidence>
<dbReference type="InterPro" id="IPR036390">
    <property type="entry name" value="WH_DNA-bd_sf"/>
</dbReference>
<accession>A0A6N8FHE1</accession>
<dbReference type="RefSeq" id="WP_155668619.1">
    <property type="nucleotide sequence ID" value="NZ_WOCA01000006.1"/>
</dbReference>
<dbReference type="Proteomes" id="UP000469125">
    <property type="component" value="Unassembled WGS sequence"/>
</dbReference>
<dbReference type="AlphaFoldDB" id="A0A6N8FHE1"/>
<evidence type="ECO:0000256" key="2">
    <source>
        <dbReference type="ARBA" id="ARBA00022777"/>
    </source>
</evidence>
<gene>
    <name evidence="4" type="ORF">GMD78_09585</name>
</gene>
<organism evidence="4 5">
    <name type="scientific">Ornithinibacillus caprae</name>
    <dbReference type="NCBI Taxonomy" id="2678566"/>
    <lineage>
        <taxon>Bacteria</taxon>
        <taxon>Bacillati</taxon>
        <taxon>Bacillota</taxon>
        <taxon>Bacilli</taxon>
        <taxon>Bacillales</taxon>
        <taxon>Bacillaceae</taxon>
        <taxon>Ornithinibacillus</taxon>
    </lineage>
</organism>
<feature type="domain" description="Carbohydrate kinase PfkB" evidence="3">
    <location>
        <begin position="67"/>
        <end position="354"/>
    </location>
</feature>
<dbReference type="InterPro" id="IPR029056">
    <property type="entry name" value="Ribokinase-like"/>
</dbReference>
<dbReference type="GO" id="GO:0016798">
    <property type="term" value="F:hydrolase activity, acting on glycosyl bonds"/>
    <property type="evidence" value="ECO:0007669"/>
    <property type="project" value="TreeGrafter"/>
</dbReference>
<dbReference type="CDD" id="cd01941">
    <property type="entry name" value="YeiC_kinase_like"/>
    <property type="match status" value="1"/>
</dbReference>
<dbReference type="Gene3D" id="1.10.10.10">
    <property type="entry name" value="Winged helix-like DNA-binding domain superfamily/Winged helix DNA-binding domain"/>
    <property type="match status" value="1"/>
</dbReference>
<name>A0A6N8FHE1_9BACI</name>
<dbReference type="GO" id="GO:0016301">
    <property type="term" value="F:kinase activity"/>
    <property type="evidence" value="ECO:0007669"/>
    <property type="project" value="UniProtKB-KW"/>
</dbReference>
<evidence type="ECO:0000256" key="1">
    <source>
        <dbReference type="ARBA" id="ARBA00022679"/>
    </source>
</evidence>
<dbReference type="SUPFAM" id="SSF53613">
    <property type="entry name" value="Ribokinase-like"/>
    <property type="match status" value="1"/>
</dbReference>
<reference evidence="4 5" key="1">
    <citation type="submission" date="2019-11" db="EMBL/GenBank/DDBJ databases">
        <authorList>
            <person name="Li X."/>
        </authorList>
    </citation>
    <scope>NUCLEOTIDE SEQUENCE [LARGE SCALE GENOMIC DNA]</scope>
    <source>
        <strain evidence="4 5">L9</strain>
    </source>
</reference>
<dbReference type="PROSITE" id="PS00584">
    <property type="entry name" value="PFKB_KINASES_2"/>
    <property type="match status" value="1"/>
</dbReference>
<sequence>MKKRISLLSEKEQTVLKLIKKDPFISQQQLASELELSRPSIANIISGLVKKGYIKGKAYILNEVQPVVCIGGANLDRKFYIDGETTLGTSNPVHSSQNAGGVARNIGENLGRLGEEVILLTASGMDAEWSIIEKASSSFMNLEYVTHFTGESTGSYTAVLDNSGELFIALADMDIYDLIKPELIEQHIPLLSQSKCLMVDLNCPKDTLEYLCEFARGKEIPLIFVAVSSPKMDRLPENLAGLTWLITNRDETSSYFSMNITNSKDLEQAVDKWLEKGIKNVVITNGKHGVSIGNKNEGIFHIPSIEVSKVEDVTGAGDAFSSAAIHAWLNGKSLTEIAKAGVINAAKTLQSAYTVRQDLHAEQLYKDMEELS</sequence>
<protein>
    <submittedName>
        <fullName evidence="4">Winged helix-turn-helix transcriptional regulator</fullName>
    </submittedName>
</protein>
<proteinExistence type="predicted"/>
<dbReference type="InterPro" id="IPR036388">
    <property type="entry name" value="WH-like_DNA-bd_sf"/>
</dbReference>
<keyword evidence="5" id="KW-1185">Reference proteome</keyword>
<dbReference type="Pfam" id="PF13412">
    <property type="entry name" value="HTH_24"/>
    <property type="match status" value="1"/>
</dbReference>
<dbReference type="Pfam" id="PF00294">
    <property type="entry name" value="PfkB"/>
    <property type="match status" value="1"/>
</dbReference>
<dbReference type="EMBL" id="WOCA01000006">
    <property type="protein sequence ID" value="MUK88641.1"/>
    <property type="molecule type" value="Genomic_DNA"/>
</dbReference>
<evidence type="ECO:0000313" key="5">
    <source>
        <dbReference type="Proteomes" id="UP000469125"/>
    </source>
</evidence>
<dbReference type="SUPFAM" id="SSF46785">
    <property type="entry name" value="Winged helix' DNA-binding domain"/>
    <property type="match status" value="1"/>
</dbReference>
<keyword evidence="2" id="KW-0418">Kinase</keyword>
<comment type="caution">
    <text evidence="4">The sequence shown here is derived from an EMBL/GenBank/DDBJ whole genome shotgun (WGS) entry which is preliminary data.</text>
</comment>
<keyword evidence="1" id="KW-0808">Transferase</keyword>
<dbReference type="Gene3D" id="3.40.1190.20">
    <property type="match status" value="1"/>
</dbReference>
<dbReference type="GO" id="GO:0005737">
    <property type="term" value="C:cytoplasm"/>
    <property type="evidence" value="ECO:0007669"/>
    <property type="project" value="TreeGrafter"/>
</dbReference>
<dbReference type="PANTHER" id="PTHR42909:SF4">
    <property type="entry name" value="CARBOHYDRATE KINASE, PFKB FAMILY"/>
    <property type="match status" value="1"/>
</dbReference>
<dbReference type="GO" id="GO:0004730">
    <property type="term" value="F:pseudouridylate synthase activity"/>
    <property type="evidence" value="ECO:0007669"/>
    <property type="project" value="TreeGrafter"/>
</dbReference>
<dbReference type="InterPro" id="IPR011611">
    <property type="entry name" value="PfkB_dom"/>
</dbReference>